<dbReference type="GO" id="GO:0006508">
    <property type="term" value="P:proteolysis"/>
    <property type="evidence" value="ECO:0007669"/>
    <property type="project" value="UniProtKB-KW"/>
</dbReference>
<proteinExistence type="inferred from homology"/>
<dbReference type="SUPFAM" id="SSF54001">
    <property type="entry name" value="Cysteine proteinases"/>
    <property type="match status" value="1"/>
</dbReference>
<evidence type="ECO:0000313" key="7">
    <source>
        <dbReference type="EMBL" id="MCV9926943.1"/>
    </source>
</evidence>
<comment type="similarity">
    <text evidence="1">Belongs to the peptidase C40 family.</text>
</comment>
<keyword evidence="4" id="KW-0378">Hydrolase</keyword>
<keyword evidence="2" id="KW-0645">Protease</keyword>
<dbReference type="PANTHER" id="PTHR47360:SF1">
    <property type="entry name" value="ENDOPEPTIDASE NLPC-RELATED"/>
    <property type="match status" value="1"/>
</dbReference>
<dbReference type="InterPro" id="IPR052062">
    <property type="entry name" value="Murein_DD/LD_carboxypeptidase"/>
</dbReference>
<gene>
    <name evidence="7" type="ORF">OIU83_04740</name>
</gene>
<dbReference type="Proteomes" id="UP001151079">
    <property type="component" value="Unassembled WGS sequence"/>
</dbReference>
<keyword evidence="5" id="KW-0788">Thiol protease</keyword>
<organism evidence="7 8">
    <name type="scientific">Flavobacterium shii</name>
    <dbReference type="NCBI Taxonomy" id="2987687"/>
    <lineage>
        <taxon>Bacteria</taxon>
        <taxon>Pseudomonadati</taxon>
        <taxon>Bacteroidota</taxon>
        <taxon>Flavobacteriia</taxon>
        <taxon>Flavobacteriales</taxon>
        <taxon>Flavobacteriaceae</taxon>
        <taxon>Flavobacterium</taxon>
    </lineage>
</organism>
<dbReference type="GO" id="GO:0008234">
    <property type="term" value="F:cysteine-type peptidase activity"/>
    <property type="evidence" value="ECO:0007669"/>
    <property type="project" value="UniProtKB-KW"/>
</dbReference>
<feature type="domain" description="NlpC/P60" evidence="6">
    <location>
        <begin position="82"/>
        <end position="207"/>
    </location>
</feature>
<name>A0A9X2YTR2_9FLAO</name>
<protein>
    <submittedName>
        <fullName evidence="7">C40 family peptidase</fullName>
    </submittedName>
</protein>
<dbReference type="InterPro" id="IPR000064">
    <property type="entry name" value="NLP_P60_dom"/>
</dbReference>
<dbReference type="InterPro" id="IPR038765">
    <property type="entry name" value="Papain-like_cys_pep_sf"/>
</dbReference>
<dbReference type="Pfam" id="PF00877">
    <property type="entry name" value="NLPC_P60"/>
    <property type="match status" value="1"/>
</dbReference>
<evidence type="ECO:0000256" key="1">
    <source>
        <dbReference type="ARBA" id="ARBA00007074"/>
    </source>
</evidence>
<evidence type="ECO:0000256" key="3">
    <source>
        <dbReference type="ARBA" id="ARBA00022729"/>
    </source>
</evidence>
<evidence type="ECO:0000256" key="5">
    <source>
        <dbReference type="ARBA" id="ARBA00022807"/>
    </source>
</evidence>
<dbReference type="AlphaFoldDB" id="A0A9X2YTR2"/>
<dbReference type="PROSITE" id="PS51935">
    <property type="entry name" value="NLPC_P60"/>
    <property type="match status" value="1"/>
</dbReference>
<reference evidence="7" key="1">
    <citation type="submission" date="2022-10" db="EMBL/GenBank/DDBJ databases">
        <title>Two novel species of Flavobacterium.</title>
        <authorList>
            <person name="Liu Q."/>
            <person name="Xin Y.-H."/>
        </authorList>
    </citation>
    <scope>NUCLEOTIDE SEQUENCE</scope>
    <source>
        <strain evidence="7">LS1R49</strain>
    </source>
</reference>
<dbReference type="Gene3D" id="3.90.1720.10">
    <property type="entry name" value="endopeptidase domain like (from Nostoc punctiforme)"/>
    <property type="match status" value="1"/>
</dbReference>
<evidence type="ECO:0000313" key="8">
    <source>
        <dbReference type="Proteomes" id="UP001151079"/>
    </source>
</evidence>
<accession>A0A9X2YTR2</accession>
<sequence>MKQIVLLMLLMYSCVECRGQKYISQIPFKYDYSLDLLKKQSKMEETGLKNKTVVNDNSENLSDAILALKEKYSIVLAVVPNKITNYKLYGYIDNWINTPYKEKSFSKKGIDCSYFLQSLYSDVYKVTLPKDPAGMWKSKSIQIFTGRTFLAEGDLVFFRYDKDHPISDVGLYLHNDRILACTDKGLAIYNFNDEYFQLRYIGAGRINEDAKKK</sequence>
<keyword evidence="3" id="KW-0732">Signal</keyword>
<evidence type="ECO:0000256" key="2">
    <source>
        <dbReference type="ARBA" id="ARBA00022670"/>
    </source>
</evidence>
<comment type="caution">
    <text evidence="7">The sequence shown here is derived from an EMBL/GenBank/DDBJ whole genome shotgun (WGS) entry which is preliminary data.</text>
</comment>
<dbReference type="RefSeq" id="WP_264205120.1">
    <property type="nucleotide sequence ID" value="NZ_JAOZEW010000003.1"/>
</dbReference>
<dbReference type="PANTHER" id="PTHR47360">
    <property type="entry name" value="MUREIN DD-ENDOPEPTIDASE MEPS/MUREIN LD-CARBOXYPEPTIDASE"/>
    <property type="match status" value="1"/>
</dbReference>
<dbReference type="EMBL" id="JAOZEW010000003">
    <property type="protein sequence ID" value="MCV9926943.1"/>
    <property type="molecule type" value="Genomic_DNA"/>
</dbReference>
<keyword evidence="8" id="KW-1185">Reference proteome</keyword>
<evidence type="ECO:0000256" key="4">
    <source>
        <dbReference type="ARBA" id="ARBA00022801"/>
    </source>
</evidence>
<evidence type="ECO:0000259" key="6">
    <source>
        <dbReference type="PROSITE" id="PS51935"/>
    </source>
</evidence>